<protein>
    <recommendedName>
        <fullName evidence="1">DUF5683 domain-containing protein</fullName>
    </recommendedName>
</protein>
<feature type="domain" description="DUF5683" evidence="1">
    <location>
        <begin position="48"/>
        <end position="206"/>
    </location>
</feature>
<dbReference type="KEGG" id="anf:AQPE_0075"/>
<name>A0A5K7S373_9BACT</name>
<dbReference type="AlphaFoldDB" id="A0A5K7S373"/>
<gene>
    <name evidence="2" type="ORF">AQPE_0075</name>
</gene>
<dbReference type="EMBL" id="AP018694">
    <property type="protein sequence ID" value="BBE15939.1"/>
    <property type="molecule type" value="Genomic_DNA"/>
</dbReference>
<evidence type="ECO:0000313" key="3">
    <source>
        <dbReference type="Proteomes" id="UP001193389"/>
    </source>
</evidence>
<dbReference type="Pfam" id="PF18935">
    <property type="entry name" value="DUF5683"/>
    <property type="match status" value="1"/>
</dbReference>
<reference evidence="2" key="1">
    <citation type="journal article" date="2020" name="Int. J. Syst. Evol. Microbiol.">
        <title>Aquipluma nitroreducens gen. nov. sp. nov., a novel facultatively anaerobic bacterium isolated from a freshwater lake.</title>
        <authorList>
            <person name="Watanabe M."/>
            <person name="Kojima H."/>
            <person name="Fukui M."/>
        </authorList>
    </citation>
    <scope>NUCLEOTIDE SEQUENCE</scope>
    <source>
        <strain evidence="2">MeG22</strain>
    </source>
</reference>
<proteinExistence type="predicted"/>
<dbReference type="Proteomes" id="UP001193389">
    <property type="component" value="Chromosome"/>
</dbReference>
<organism evidence="2 3">
    <name type="scientific">Aquipluma nitroreducens</name>
    <dbReference type="NCBI Taxonomy" id="2010828"/>
    <lineage>
        <taxon>Bacteria</taxon>
        <taxon>Pseudomonadati</taxon>
        <taxon>Bacteroidota</taxon>
        <taxon>Bacteroidia</taxon>
        <taxon>Marinilabiliales</taxon>
        <taxon>Prolixibacteraceae</taxon>
        <taxon>Aquipluma</taxon>
    </lineage>
</organism>
<evidence type="ECO:0000259" key="1">
    <source>
        <dbReference type="Pfam" id="PF18935"/>
    </source>
</evidence>
<sequence>MLRKKNILTLSRSAIWLLLILFFGTGFSAFSQKTEVDSIKIKKEVVVHSPRKATIYSAVLPGLGQIYNRKYWKLPIVYGGFVTLGYFINFNNELYVKYKQAYSDILDTDPNTNSFKDLGVNPSLYESDKITQFTERLRIAKDGSRRNRDLVVIFTAAFYALNIIDASVDANFFNFDMGDDLTINWVPGPVICMDQKGIGFHCKITF</sequence>
<dbReference type="InterPro" id="IPR043738">
    <property type="entry name" value="DUF5683"/>
</dbReference>
<accession>A0A5K7S373</accession>
<keyword evidence="3" id="KW-1185">Reference proteome</keyword>
<evidence type="ECO:0000313" key="2">
    <source>
        <dbReference type="EMBL" id="BBE15939.1"/>
    </source>
</evidence>
<dbReference type="RefSeq" id="WP_318349054.1">
    <property type="nucleotide sequence ID" value="NZ_AP018694.1"/>
</dbReference>